<evidence type="ECO:0000259" key="2">
    <source>
        <dbReference type="Pfam" id="PF20700"/>
    </source>
</evidence>
<feature type="compositionally biased region" description="Basic residues" evidence="1">
    <location>
        <begin position="1"/>
        <end position="29"/>
    </location>
</feature>
<evidence type="ECO:0000313" key="3">
    <source>
        <dbReference type="EMBL" id="KAH7956631.1"/>
    </source>
</evidence>
<evidence type="ECO:0000256" key="1">
    <source>
        <dbReference type="SAM" id="MobiDB-lite"/>
    </source>
</evidence>
<organism evidence="3 4">
    <name type="scientific">Rhipicephalus sanguineus</name>
    <name type="common">Brown dog tick</name>
    <name type="synonym">Ixodes sanguineus</name>
    <dbReference type="NCBI Taxonomy" id="34632"/>
    <lineage>
        <taxon>Eukaryota</taxon>
        <taxon>Metazoa</taxon>
        <taxon>Ecdysozoa</taxon>
        <taxon>Arthropoda</taxon>
        <taxon>Chelicerata</taxon>
        <taxon>Arachnida</taxon>
        <taxon>Acari</taxon>
        <taxon>Parasitiformes</taxon>
        <taxon>Ixodida</taxon>
        <taxon>Ixodoidea</taxon>
        <taxon>Ixodidae</taxon>
        <taxon>Rhipicephalinae</taxon>
        <taxon>Rhipicephalus</taxon>
        <taxon>Rhipicephalus</taxon>
    </lineage>
</organism>
<keyword evidence="4" id="KW-1185">Reference proteome</keyword>
<reference evidence="3" key="1">
    <citation type="journal article" date="2020" name="Cell">
        <title>Large-Scale Comparative Analyses of Tick Genomes Elucidate Their Genetic Diversity and Vector Capacities.</title>
        <authorList>
            <consortium name="Tick Genome and Microbiome Consortium (TIGMIC)"/>
            <person name="Jia N."/>
            <person name="Wang J."/>
            <person name="Shi W."/>
            <person name="Du L."/>
            <person name="Sun Y."/>
            <person name="Zhan W."/>
            <person name="Jiang J.F."/>
            <person name="Wang Q."/>
            <person name="Zhang B."/>
            <person name="Ji P."/>
            <person name="Bell-Sakyi L."/>
            <person name="Cui X.M."/>
            <person name="Yuan T.T."/>
            <person name="Jiang B.G."/>
            <person name="Yang W.F."/>
            <person name="Lam T.T."/>
            <person name="Chang Q.C."/>
            <person name="Ding S.J."/>
            <person name="Wang X.J."/>
            <person name="Zhu J.G."/>
            <person name="Ruan X.D."/>
            <person name="Zhao L."/>
            <person name="Wei J.T."/>
            <person name="Ye R.Z."/>
            <person name="Que T.C."/>
            <person name="Du C.H."/>
            <person name="Zhou Y.H."/>
            <person name="Cheng J.X."/>
            <person name="Dai P.F."/>
            <person name="Guo W.B."/>
            <person name="Han X.H."/>
            <person name="Huang E.J."/>
            <person name="Li L.F."/>
            <person name="Wei W."/>
            <person name="Gao Y.C."/>
            <person name="Liu J.Z."/>
            <person name="Shao H.Z."/>
            <person name="Wang X."/>
            <person name="Wang C.C."/>
            <person name="Yang T.C."/>
            <person name="Huo Q.B."/>
            <person name="Li W."/>
            <person name="Chen H.Y."/>
            <person name="Chen S.E."/>
            <person name="Zhou L.G."/>
            <person name="Ni X.B."/>
            <person name="Tian J.H."/>
            <person name="Sheng Y."/>
            <person name="Liu T."/>
            <person name="Pan Y.S."/>
            <person name="Xia L.Y."/>
            <person name="Li J."/>
            <person name="Zhao F."/>
            <person name="Cao W.C."/>
        </authorList>
    </citation>
    <scope>NUCLEOTIDE SEQUENCE</scope>
    <source>
        <strain evidence="3">Rsan-2018</strain>
    </source>
</reference>
<gene>
    <name evidence="3" type="ORF">HPB52_011212</name>
</gene>
<protein>
    <recommendedName>
        <fullName evidence="2">Mutator-like transposase domain-containing protein</fullName>
    </recommendedName>
</protein>
<dbReference type="EMBL" id="JABSTV010001250">
    <property type="protein sequence ID" value="KAH7956631.1"/>
    <property type="molecule type" value="Genomic_DNA"/>
</dbReference>
<proteinExistence type="predicted"/>
<sequence>MDRTFEKKRKTRLAYGKRKRRTPNPRRSRIPPPSPSIAESDATLDPQSSSNAVNDADEMLRQCVSSSEDDDVDATVHRREAAHSPNEDRAVQRDGETGNGEMTDAPADAGNPRGDAAIVPGERRTIQGHIQPSFVSAETAEAQSTNVRESLGAMSATERKFALTAPPEGATTPTPEEEEEEYVMMQVQLKTTLHIKSGGRRMFVKKNTDVAAGRMEVEAALQLFGRSLSKNDLRYTNIICDGDSRTYVALCNEEMYGFVPLTKEDCVNHVQKRMGTALRSLVSKAKKGEALGGRGGLTQDLIKRLTSYYGLALRSNTDVEDMKKAMQNLIMSSVLPVPAAGAGTVQQRQRGSHNLHTSITCPTKLLKRCGQCTNACPTLNCWLAAAATRLKMPLKASTR</sequence>
<feature type="region of interest" description="Disordered" evidence="1">
    <location>
        <begin position="1"/>
        <end position="113"/>
    </location>
</feature>
<dbReference type="InterPro" id="IPR049012">
    <property type="entry name" value="Mutator_transp_dom"/>
</dbReference>
<feature type="compositionally biased region" description="Basic and acidic residues" evidence="1">
    <location>
        <begin position="74"/>
        <end position="96"/>
    </location>
</feature>
<reference evidence="3" key="2">
    <citation type="submission" date="2021-09" db="EMBL/GenBank/DDBJ databases">
        <authorList>
            <person name="Jia N."/>
            <person name="Wang J."/>
            <person name="Shi W."/>
            <person name="Du L."/>
            <person name="Sun Y."/>
            <person name="Zhan W."/>
            <person name="Jiang J."/>
            <person name="Wang Q."/>
            <person name="Zhang B."/>
            <person name="Ji P."/>
            <person name="Sakyi L.B."/>
            <person name="Cui X."/>
            <person name="Yuan T."/>
            <person name="Jiang B."/>
            <person name="Yang W."/>
            <person name="Lam T.T.-Y."/>
            <person name="Chang Q."/>
            <person name="Ding S."/>
            <person name="Wang X."/>
            <person name="Zhu J."/>
            <person name="Ruan X."/>
            <person name="Zhao L."/>
            <person name="Wei J."/>
            <person name="Que T."/>
            <person name="Du C."/>
            <person name="Cheng J."/>
            <person name="Dai P."/>
            <person name="Han X."/>
            <person name="Huang E."/>
            <person name="Gao Y."/>
            <person name="Liu J."/>
            <person name="Shao H."/>
            <person name="Ye R."/>
            <person name="Li L."/>
            <person name="Wei W."/>
            <person name="Wang X."/>
            <person name="Wang C."/>
            <person name="Huo Q."/>
            <person name="Li W."/>
            <person name="Guo W."/>
            <person name="Chen H."/>
            <person name="Chen S."/>
            <person name="Zhou L."/>
            <person name="Zhou L."/>
            <person name="Ni X."/>
            <person name="Tian J."/>
            <person name="Zhou Y."/>
            <person name="Sheng Y."/>
            <person name="Liu T."/>
            <person name="Pan Y."/>
            <person name="Xia L."/>
            <person name="Li J."/>
            <person name="Zhao F."/>
            <person name="Cao W."/>
        </authorList>
    </citation>
    <scope>NUCLEOTIDE SEQUENCE</scope>
    <source>
        <strain evidence="3">Rsan-2018</strain>
        <tissue evidence="3">Larvae</tissue>
    </source>
</reference>
<dbReference type="Pfam" id="PF20700">
    <property type="entry name" value="Mutator"/>
    <property type="match status" value="1"/>
</dbReference>
<comment type="caution">
    <text evidence="3">The sequence shown here is derived from an EMBL/GenBank/DDBJ whole genome shotgun (WGS) entry which is preliminary data.</text>
</comment>
<dbReference type="AlphaFoldDB" id="A0A9D4SX22"/>
<evidence type="ECO:0000313" key="4">
    <source>
        <dbReference type="Proteomes" id="UP000821837"/>
    </source>
</evidence>
<dbReference type="Proteomes" id="UP000821837">
    <property type="component" value="Unassembled WGS sequence"/>
</dbReference>
<feature type="domain" description="Mutator-like transposase" evidence="2">
    <location>
        <begin position="206"/>
        <end position="331"/>
    </location>
</feature>
<name>A0A9D4SX22_RHISA</name>
<accession>A0A9D4SX22</accession>